<dbReference type="Proteomes" id="UP000789901">
    <property type="component" value="Unassembled WGS sequence"/>
</dbReference>
<sequence length="145" mass="17220">RTFIIEGKRQDSTSLLQVSNYKKQKVQDLYCIFKDLVKKYNQTGLSTCEIEDCKKWNTTCQKAAKQLTFFKPYFPELSNLFLENYPLCLTYYNQTPSYTDLMAKLNVTKIILENVKQKNIELCKKTKQTWQYLEEQARKTEELAK</sequence>
<name>A0ABN7VBP1_GIGMA</name>
<gene>
    <name evidence="1" type="ORF">GMARGA_LOCUS16706</name>
</gene>
<dbReference type="EMBL" id="CAJVQB010012239">
    <property type="protein sequence ID" value="CAG8753956.1"/>
    <property type="molecule type" value="Genomic_DNA"/>
</dbReference>
<organism evidence="1 2">
    <name type="scientific">Gigaspora margarita</name>
    <dbReference type="NCBI Taxonomy" id="4874"/>
    <lineage>
        <taxon>Eukaryota</taxon>
        <taxon>Fungi</taxon>
        <taxon>Fungi incertae sedis</taxon>
        <taxon>Mucoromycota</taxon>
        <taxon>Glomeromycotina</taxon>
        <taxon>Glomeromycetes</taxon>
        <taxon>Diversisporales</taxon>
        <taxon>Gigasporaceae</taxon>
        <taxon>Gigaspora</taxon>
    </lineage>
</organism>
<reference evidence="1 2" key="1">
    <citation type="submission" date="2021-06" db="EMBL/GenBank/DDBJ databases">
        <authorList>
            <person name="Kallberg Y."/>
            <person name="Tangrot J."/>
            <person name="Rosling A."/>
        </authorList>
    </citation>
    <scope>NUCLEOTIDE SEQUENCE [LARGE SCALE GENOMIC DNA]</scope>
    <source>
        <strain evidence="1 2">120-4 pot B 10/14</strain>
    </source>
</reference>
<accession>A0ABN7VBP1</accession>
<keyword evidence="2" id="KW-1185">Reference proteome</keyword>
<feature type="non-terminal residue" evidence="1">
    <location>
        <position position="1"/>
    </location>
</feature>
<protein>
    <submittedName>
        <fullName evidence="1">31615_t:CDS:1</fullName>
    </submittedName>
</protein>
<proteinExistence type="predicted"/>
<evidence type="ECO:0000313" key="2">
    <source>
        <dbReference type="Proteomes" id="UP000789901"/>
    </source>
</evidence>
<comment type="caution">
    <text evidence="1">The sequence shown here is derived from an EMBL/GenBank/DDBJ whole genome shotgun (WGS) entry which is preliminary data.</text>
</comment>
<evidence type="ECO:0000313" key="1">
    <source>
        <dbReference type="EMBL" id="CAG8753956.1"/>
    </source>
</evidence>